<keyword evidence="2" id="KW-1185">Reference proteome</keyword>
<proteinExistence type="predicted"/>
<accession>A0A7Z0QN00</accession>
<sequence>MGALTDQAALAAALADTPSEQEARDAIARLDDADLHQIDQAILAALDRSWKPAGLITTGLVLAAPDAHEDLPELVYALRIHALAASSRIETRGDPRVLRTFEIRLPTARDDD</sequence>
<evidence type="ECO:0000313" key="1">
    <source>
        <dbReference type="EMBL" id="NYZ61528.1"/>
    </source>
</evidence>
<dbReference type="EMBL" id="JACCJZ010000004">
    <property type="protein sequence ID" value="NYZ61528.1"/>
    <property type="molecule type" value="Genomic_DNA"/>
</dbReference>
<name>A0A7Z0QN00_9GAMM</name>
<dbReference type="Proteomes" id="UP000589896">
    <property type="component" value="Unassembled WGS sequence"/>
</dbReference>
<dbReference type="AlphaFoldDB" id="A0A7Z0QN00"/>
<dbReference type="RefSeq" id="WP_180543282.1">
    <property type="nucleotide sequence ID" value="NZ_JACCJZ010000004.1"/>
</dbReference>
<reference evidence="1 2" key="1">
    <citation type="submission" date="2020-07" db="EMBL/GenBank/DDBJ databases">
        <title>isolation of Luteimonas sp. SJ-16.</title>
        <authorList>
            <person name="Huang X.-X."/>
            <person name="Xu L."/>
            <person name="Sun J.-Q."/>
        </authorList>
    </citation>
    <scope>NUCLEOTIDE SEQUENCE [LARGE SCALE GENOMIC DNA]</scope>
    <source>
        <strain evidence="1 2">SJ-16</strain>
    </source>
</reference>
<evidence type="ECO:0000313" key="2">
    <source>
        <dbReference type="Proteomes" id="UP000589896"/>
    </source>
</evidence>
<organism evidence="1 2">
    <name type="scientific">Luteimonas deserti</name>
    <dbReference type="NCBI Taxonomy" id="2752306"/>
    <lineage>
        <taxon>Bacteria</taxon>
        <taxon>Pseudomonadati</taxon>
        <taxon>Pseudomonadota</taxon>
        <taxon>Gammaproteobacteria</taxon>
        <taxon>Lysobacterales</taxon>
        <taxon>Lysobacteraceae</taxon>
        <taxon>Luteimonas</taxon>
    </lineage>
</organism>
<comment type="caution">
    <text evidence="1">The sequence shown here is derived from an EMBL/GenBank/DDBJ whole genome shotgun (WGS) entry which is preliminary data.</text>
</comment>
<protein>
    <submittedName>
        <fullName evidence="1">Uncharacterized protein</fullName>
    </submittedName>
</protein>
<gene>
    <name evidence="1" type="ORF">H0E82_01940</name>
</gene>